<gene>
    <name evidence="2" type="ORF">V6N11_036996</name>
</gene>
<sequence>MAKSSENKIIYREIIDCTAHSVLNYCLSLQLNWRKRGKQQQDKKAGTTQEAVRGEHTPSWARVGPTGGRPSRDTCSACREKKMAPYGIQKSIRYRRNAKNWINFLWFWRKRKEEKERDLPLVPPLGGGEERFPSKPPSGRLCRFALLFCLLRTRKRYAKSTKTSTPQSTGNPASDCSLSAEEANVEKEQARNG</sequence>
<dbReference type="EMBL" id="JBBPBN010000024">
    <property type="protein sequence ID" value="KAK9010489.1"/>
    <property type="molecule type" value="Genomic_DNA"/>
</dbReference>
<feature type="compositionally biased region" description="Polar residues" evidence="1">
    <location>
        <begin position="160"/>
        <end position="177"/>
    </location>
</feature>
<comment type="caution">
    <text evidence="2">The sequence shown here is derived from an EMBL/GenBank/DDBJ whole genome shotgun (WGS) entry which is preliminary data.</text>
</comment>
<feature type="region of interest" description="Disordered" evidence="1">
    <location>
        <begin position="159"/>
        <end position="193"/>
    </location>
</feature>
<proteinExistence type="predicted"/>
<protein>
    <submittedName>
        <fullName evidence="2">Uncharacterized protein</fullName>
    </submittedName>
</protein>
<reference evidence="2 3" key="1">
    <citation type="journal article" date="2024" name="G3 (Bethesda)">
        <title>Genome assembly of Hibiscus sabdariffa L. provides insights into metabolisms of medicinal natural products.</title>
        <authorList>
            <person name="Kim T."/>
        </authorList>
    </citation>
    <scope>NUCLEOTIDE SEQUENCE [LARGE SCALE GENOMIC DNA]</scope>
    <source>
        <strain evidence="2">TK-2024</strain>
        <tissue evidence="2">Old leaves</tissue>
    </source>
</reference>
<dbReference type="Proteomes" id="UP001396334">
    <property type="component" value="Unassembled WGS sequence"/>
</dbReference>
<evidence type="ECO:0000256" key="1">
    <source>
        <dbReference type="SAM" id="MobiDB-lite"/>
    </source>
</evidence>
<evidence type="ECO:0000313" key="3">
    <source>
        <dbReference type="Proteomes" id="UP001396334"/>
    </source>
</evidence>
<feature type="region of interest" description="Disordered" evidence="1">
    <location>
        <begin position="40"/>
        <end position="76"/>
    </location>
</feature>
<accession>A0ABR2RCD3</accession>
<feature type="compositionally biased region" description="Basic and acidic residues" evidence="1">
    <location>
        <begin position="184"/>
        <end position="193"/>
    </location>
</feature>
<name>A0ABR2RCD3_9ROSI</name>
<organism evidence="2 3">
    <name type="scientific">Hibiscus sabdariffa</name>
    <name type="common">roselle</name>
    <dbReference type="NCBI Taxonomy" id="183260"/>
    <lineage>
        <taxon>Eukaryota</taxon>
        <taxon>Viridiplantae</taxon>
        <taxon>Streptophyta</taxon>
        <taxon>Embryophyta</taxon>
        <taxon>Tracheophyta</taxon>
        <taxon>Spermatophyta</taxon>
        <taxon>Magnoliopsida</taxon>
        <taxon>eudicotyledons</taxon>
        <taxon>Gunneridae</taxon>
        <taxon>Pentapetalae</taxon>
        <taxon>rosids</taxon>
        <taxon>malvids</taxon>
        <taxon>Malvales</taxon>
        <taxon>Malvaceae</taxon>
        <taxon>Malvoideae</taxon>
        <taxon>Hibiscus</taxon>
    </lineage>
</organism>
<keyword evidence="3" id="KW-1185">Reference proteome</keyword>
<evidence type="ECO:0000313" key="2">
    <source>
        <dbReference type="EMBL" id="KAK9010489.1"/>
    </source>
</evidence>